<evidence type="ECO:0000313" key="7">
    <source>
        <dbReference type="EMBL" id="RGI76807.1"/>
    </source>
</evidence>
<dbReference type="EMBL" id="QSOF01000009">
    <property type="protein sequence ID" value="RGI76807.1"/>
    <property type="molecule type" value="Genomic_DNA"/>
</dbReference>
<proteinExistence type="predicted"/>
<name>A0A139KCT6_BACUN</name>
<dbReference type="PANTHER" id="PTHR12526:SF622">
    <property type="entry name" value="GLYCOSYLTRANSFERASE (GROUP I)"/>
    <property type="match status" value="1"/>
</dbReference>
<dbReference type="Proteomes" id="UP000283684">
    <property type="component" value="Unassembled WGS sequence"/>
</dbReference>
<dbReference type="PANTHER" id="PTHR12526">
    <property type="entry name" value="GLYCOSYLTRANSFERASE"/>
    <property type="match status" value="1"/>
</dbReference>
<reference evidence="14 15" key="3">
    <citation type="journal article" date="2019" name="Nat. Med.">
        <title>A library of human gut bacterial isolates paired with longitudinal multiomics data enables mechanistic microbiome research.</title>
        <authorList>
            <person name="Poyet M."/>
            <person name="Groussin M."/>
            <person name="Gibbons S.M."/>
            <person name="Avila-Pacheco J."/>
            <person name="Jiang X."/>
            <person name="Kearney S.M."/>
            <person name="Perrotta A.R."/>
            <person name="Berdy B."/>
            <person name="Zhao S."/>
            <person name="Lieberman T.D."/>
            <person name="Swanson P.K."/>
            <person name="Smith M."/>
            <person name="Roesemann S."/>
            <person name="Alexander J.E."/>
            <person name="Rich S.A."/>
            <person name="Livny J."/>
            <person name="Vlamakis H."/>
            <person name="Clish C."/>
            <person name="Bullock K."/>
            <person name="Deik A."/>
            <person name="Scott J."/>
            <person name="Pierce K.A."/>
            <person name="Xavier R.J."/>
            <person name="Alm E.J."/>
        </authorList>
    </citation>
    <scope>NUCLEOTIDE SEQUENCE [LARGE SCALE GENOMIC DNA]</scope>
    <source>
        <strain evidence="5 16">BIOML-A19</strain>
        <strain evidence="4 14">BIOML-A42</strain>
        <strain evidence="6 15">BIOML-A5</strain>
    </source>
</reference>
<evidence type="ECO:0000313" key="5">
    <source>
        <dbReference type="EMBL" id="KAB4183826.1"/>
    </source>
</evidence>
<evidence type="ECO:0000259" key="2">
    <source>
        <dbReference type="Pfam" id="PF13579"/>
    </source>
</evidence>
<dbReference type="Gene3D" id="3.40.50.2000">
    <property type="entry name" value="Glycogen Phosphorylase B"/>
    <property type="match status" value="2"/>
</dbReference>
<evidence type="ECO:0000313" key="8">
    <source>
        <dbReference type="EMBL" id="RGM53437.1"/>
    </source>
</evidence>
<dbReference type="EMBL" id="QSTL01000016">
    <property type="protein sequence ID" value="RGM53437.1"/>
    <property type="molecule type" value="Genomic_DNA"/>
</dbReference>
<dbReference type="Proteomes" id="UP000095766">
    <property type="component" value="Unassembled WGS sequence"/>
</dbReference>
<dbReference type="RefSeq" id="WP_057252786.1">
    <property type="nucleotide sequence ID" value="NZ_CACRTC010000045.1"/>
</dbReference>
<dbReference type="Proteomes" id="UP000261295">
    <property type="component" value="Unassembled WGS sequence"/>
</dbReference>
<dbReference type="EMBL" id="CZAO01000004">
    <property type="protein sequence ID" value="CUP19610.1"/>
    <property type="molecule type" value="Genomic_DNA"/>
</dbReference>
<dbReference type="Pfam" id="PF00534">
    <property type="entry name" value="Glycos_transf_1"/>
    <property type="match status" value="1"/>
</dbReference>
<evidence type="ECO:0000313" key="3">
    <source>
        <dbReference type="EMBL" id="CUP19610.1"/>
    </source>
</evidence>
<feature type="domain" description="Glycosyltransferase subfamily 4-like N-terminal" evidence="2">
    <location>
        <begin position="16"/>
        <end position="197"/>
    </location>
</feature>
<dbReference type="Pfam" id="PF13579">
    <property type="entry name" value="Glyco_trans_4_4"/>
    <property type="match status" value="1"/>
</dbReference>
<dbReference type="Proteomes" id="UP000462376">
    <property type="component" value="Unassembled WGS sequence"/>
</dbReference>
<evidence type="ECO:0000313" key="12">
    <source>
        <dbReference type="Proteomes" id="UP000263754"/>
    </source>
</evidence>
<dbReference type="SUPFAM" id="SSF53756">
    <property type="entry name" value="UDP-Glycosyltransferase/glycogen phosphorylase"/>
    <property type="match status" value="1"/>
</dbReference>
<protein>
    <submittedName>
        <fullName evidence="3 9">Glycosyltransferase</fullName>
    </submittedName>
    <submittedName>
        <fullName evidence="4">Glycosyltransferase family 4 protein</fullName>
    </submittedName>
</protein>
<evidence type="ECO:0000313" key="10">
    <source>
        <dbReference type="Proteomes" id="UP000095766"/>
    </source>
</evidence>
<dbReference type="AlphaFoldDB" id="A0A139KCT6"/>
<evidence type="ECO:0000313" key="9">
    <source>
        <dbReference type="EMBL" id="RGZ49565.1"/>
    </source>
</evidence>
<dbReference type="PATRIC" id="fig|820.27.peg.1141"/>
<reference evidence="3 10" key="1">
    <citation type="submission" date="2015-09" db="EMBL/GenBank/DDBJ databases">
        <authorList>
            <consortium name="Pathogen Informatics"/>
        </authorList>
    </citation>
    <scope>NUCLEOTIDE SEQUENCE [LARGE SCALE GENOMIC DNA]</scope>
    <source>
        <strain evidence="3 10">2789STDY5834898</strain>
    </source>
</reference>
<sequence>MKILLINHYAGSPNLGMEFRPYYVTKGWVKLGHEVLIVGGSYSHLRKVQPQSCEEMIDDVRYRWVKVNPYKGNGIGRIISMFSFVTKLYCNYRRYLRNFKPDIVIASSTYPLDIYPAYRIARHYHAKLIYEVHDLWPLSPMELGGYSKKHPFIRIMQKAEDDCYRYADAVVSMLPKAEEHMREHGLTRDKFHYVPNGIVLSDWNNPKGIPEEHGLLLSKLRAEGKFIVGFAGAHGIANSLYAVIDAVSSLTEQNVVLVLVGGGQEKENLIKYAHKKGVTNVYFLLPINKLAIPNLLKEMDVLYIGLQKQSLFRFGISPNKMFDYMMAAKPIIQAIDAGNNLVREADCGIDVEPDNVSEISKAILALKSMSEEERRKLGENGKKFVLSNHTYQVLGKRFLDIMNNLIEK</sequence>
<gene>
    <name evidence="9" type="ORF">DW988_08270</name>
    <name evidence="8" type="ORF">DXC07_15670</name>
    <name evidence="7" type="ORF">DXD90_08280</name>
    <name evidence="3" type="ORF">ERS852510_01032</name>
    <name evidence="6" type="ORF">GAP47_07225</name>
    <name evidence="5" type="ORF">GAQ44_09905</name>
    <name evidence="4" type="ORF">GAQ56_13645</name>
</gene>
<dbReference type="EMBL" id="WCUV01000009">
    <property type="protein sequence ID" value="KAB4090154.1"/>
    <property type="molecule type" value="Genomic_DNA"/>
</dbReference>
<reference evidence="11 12" key="2">
    <citation type="submission" date="2018-08" db="EMBL/GenBank/DDBJ databases">
        <title>A genome reference for cultivated species of the human gut microbiota.</title>
        <authorList>
            <person name="Zou Y."/>
            <person name="Xue W."/>
            <person name="Luo G."/>
        </authorList>
    </citation>
    <scope>NUCLEOTIDE SEQUENCE [LARGE SCALE GENOMIC DNA]</scope>
    <source>
        <strain evidence="9 13">AM50-4</strain>
        <strain evidence="8 11">OM07-9</strain>
        <strain evidence="7 12">TM10-17</strain>
    </source>
</reference>
<dbReference type="Proteomes" id="UP000487221">
    <property type="component" value="Unassembled WGS sequence"/>
</dbReference>
<accession>A0A139KCT6</accession>
<dbReference type="GO" id="GO:0016757">
    <property type="term" value="F:glycosyltransferase activity"/>
    <property type="evidence" value="ECO:0007669"/>
    <property type="project" value="InterPro"/>
</dbReference>
<evidence type="ECO:0000259" key="1">
    <source>
        <dbReference type="Pfam" id="PF00534"/>
    </source>
</evidence>
<evidence type="ECO:0000313" key="11">
    <source>
        <dbReference type="Proteomes" id="UP000261295"/>
    </source>
</evidence>
<dbReference type="Proteomes" id="UP000432488">
    <property type="component" value="Unassembled WGS sequence"/>
</dbReference>
<evidence type="ECO:0000313" key="16">
    <source>
        <dbReference type="Proteomes" id="UP000487221"/>
    </source>
</evidence>
<dbReference type="InterPro" id="IPR028098">
    <property type="entry name" value="Glyco_trans_4-like_N"/>
</dbReference>
<dbReference type="EMBL" id="WCTY01000017">
    <property type="protein sequence ID" value="KAB4183826.1"/>
    <property type="molecule type" value="Genomic_DNA"/>
</dbReference>
<dbReference type="Proteomes" id="UP000263754">
    <property type="component" value="Unassembled WGS sequence"/>
</dbReference>
<organism evidence="9 13">
    <name type="scientific">Bacteroides uniformis</name>
    <dbReference type="NCBI Taxonomy" id="820"/>
    <lineage>
        <taxon>Bacteria</taxon>
        <taxon>Pseudomonadati</taxon>
        <taxon>Bacteroidota</taxon>
        <taxon>Bacteroidia</taxon>
        <taxon>Bacteroidales</taxon>
        <taxon>Bacteroidaceae</taxon>
        <taxon>Bacteroides</taxon>
    </lineage>
</organism>
<evidence type="ECO:0000313" key="6">
    <source>
        <dbReference type="EMBL" id="KAB4238481.1"/>
    </source>
</evidence>
<dbReference type="EMBL" id="QSEE01000006">
    <property type="protein sequence ID" value="RGZ49565.1"/>
    <property type="molecule type" value="Genomic_DNA"/>
</dbReference>
<dbReference type="EMBL" id="WCTL01000004">
    <property type="protein sequence ID" value="KAB4238481.1"/>
    <property type="molecule type" value="Genomic_DNA"/>
</dbReference>
<evidence type="ECO:0000313" key="15">
    <source>
        <dbReference type="Proteomes" id="UP000462376"/>
    </source>
</evidence>
<evidence type="ECO:0000313" key="14">
    <source>
        <dbReference type="Proteomes" id="UP000432488"/>
    </source>
</evidence>
<evidence type="ECO:0000313" key="13">
    <source>
        <dbReference type="Proteomes" id="UP000283684"/>
    </source>
</evidence>
<keyword evidence="9" id="KW-0808">Transferase</keyword>
<dbReference type="CDD" id="cd03794">
    <property type="entry name" value="GT4_WbuB-like"/>
    <property type="match status" value="1"/>
</dbReference>
<feature type="domain" description="Glycosyl transferase family 1" evidence="1">
    <location>
        <begin position="221"/>
        <end position="383"/>
    </location>
</feature>
<dbReference type="InterPro" id="IPR001296">
    <property type="entry name" value="Glyco_trans_1"/>
</dbReference>
<evidence type="ECO:0000313" key="4">
    <source>
        <dbReference type="EMBL" id="KAB4090154.1"/>
    </source>
</evidence>